<dbReference type="InterPro" id="IPR006860">
    <property type="entry name" value="FecR"/>
</dbReference>
<evidence type="ECO:0000259" key="3">
    <source>
        <dbReference type="Pfam" id="PF04773"/>
    </source>
</evidence>
<keyword evidence="5" id="KW-1185">Reference proteome</keyword>
<feature type="compositionally biased region" description="Pro residues" evidence="1">
    <location>
        <begin position="281"/>
        <end position="294"/>
    </location>
</feature>
<dbReference type="Proteomes" id="UP001265259">
    <property type="component" value="Unassembled WGS sequence"/>
</dbReference>
<keyword evidence="2" id="KW-0732">Signal</keyword>
<reference evidence="4 5" key="1">
    <citation type="submission" date="2023-09" db="EMBL/GenBank/DDBJ databases">
        <authorList>
            <person name="Rey-Velasco X."/>
        </authorList>
    </citation>
    <scope>NUCLEOTIDE SEQUENCE [LARGE SCALE GENOMIC DNA]</scope>
    <source>
        <strain evidence="4 5">F158</strain>
    </source>
</reference>
<evidence type="ECO:0000256" key="2">
    <source>
        <dbReference type="SAM" id="SignalP"/>
    </source>
</evidence>
<evidence type="ECO:0000313" key="4">
    <source>
        <dbReference type="EMBL" id="MDT0684335.1"/>
    </source>
</evidence>
<feature type="compositionally biased region" description="Low complexity" evidence="1">
    <location>
        <begin position="240"/>
        <end position="260"/>
    </location>
</feature>
<dbReference type="RefSeq" id="WP_311693727.1">
    <property type="nucleotide sequence ID" value="NZ_JAVRHL010000004.1"/>
</dbReference>
<sequence>MTDKHRFALALFASASVLALTPQAQAQQVGTSSAVRGEVFLTPAAAPQRRPATPGLGISLSDLVETRAASTLQVLLLDRSTFTVGENASLVIDRFVYDPDRGTGDVAADLARGAFRFVSGRVTRQGTVARIDTPAATIGIRGTFLEGVVGLDAVAAARALGHDVSGCTDPANALFVALRGPAQGPGRGGQITIANRTGSRTLSRANQGVFVGGPDCPIRGARRYEGEARAIIDAALRTAPSGPSAPVSSGVPPGAPPAAGILPSRPGTGVTATPPALVTPVEPPPPPPPPPPPGSGVGQL</sequence>
<accession>A0ABU3DKU7</accession>
<dbReference type="EMBL" id="JAVRHL010000004">
    <property type="protein sequence ID" value="MDT0684335.1"/>
    <property type="molecule type" value="Genomic_DNA"/>
</dbReference>
<gene>
    <name evidence="4" type="ORF">RM543_16755</name>
</gene>
<feature type="compositionally biased region" description="Low complexity" evidence="1">
    <location>
        <begin position="268"/>
        <end position="280"/>
    </location>
</feature>
<feature type="signal peptide" evidence="2">
    <location>
        <begin position="1"/>
        <end position="26"/>
    </location>
</feature>
<feature type="domain" description="FecR protein" evidence="3">
    <location>
        <begin position="63"/>
        <end position="144"/>
    </location>
</feature>
<name>A0ABU3DKU7_9RHOB</name>
<feature type="region of interest" description="Disordered" evidence="1">
    <location>
        <begin position="240"/>
        <end position="300"/>
    </location>
</feature>
<evidence type="ECO:0000256" key="1">
    <source>
        <dbReference type="SAM" id="MobiDB-lite"/>
    </source>
</evidence>
<evidence type="ECO:0000313" key="5">
    <source>
        <dbReference type="Proteomes" id="UP001265259"/>
    </source>
</evidence>
<organism evidence="4 5">
    <name type="scientific">Tropicimonas omnivorans</name>
    <dbReference type="NCBI Taxonomy" id="3075590"/>
    <lineage>
        <taxon>Bacteria</taxon>
        <taxon>Pseudomonadati</taxon>
        <taxon>Pseudomonadota</taxon>
        <taxon>Alphaproteobacteria</taxon>
        <taxon>Rhodobacterales</taxon>
        <taxon>Roseobacteraceae</taxon>
        <taxon>Tropicimonas</taxon>
    </lineage>
</organism>
<feature type="chain" id="PRO_5045056704" evidence="2">
    <location>
        <begin position="27"/>
        <end position="300"/>
    </location>
</feature>
<proteinExistence type="predicted"/>
<protein>
    <submittedName>
        <fullName evidence="4">FecR domain-containing protein</fullName>
    </submittedName>
</protein>
<dbReference type="Pfam" id="PF04773">
    <property type="entry name" value="FecR"/>
    <property type="match status" value="1"/>
</dbReference>
<comment type="caution">
    <text evidence="4">The sequence shown here is derived from an EMBL/GenBank/DDBJ whole genome shotgun (WGS) entry which is preliminary data.</text>
</comment>